<evidence type="ECO:0008006" key="3">
    <source>
        <dbReference type="Google" id="ProtNLM"/>
    </source>
</evidence>
<accession>I4EDG3</accession>
<comment type="caution">
    <text evidence="1">The sequence shown here is derived from an EMBL/GenBank/DDBJ whole genome shotgun (WGS) entry which is preliminary data.</text>
</comment>
<name>I4EDG3_9BACT</name>
<dbReference type="Proteomes" id="UP000004221">
    <property type="component" value="Unassembled WGS sequence"/>
</dbReference>
<gene>
    <name evidence="1" type="ORF">NITHO_150001</name>
</gene>
<organism evidence="1 2">
    <name type="scientific">Nitrolancea hollandica Lb</name>
    <dbReference type="NCBI Taxonomy" id="1129897"/>
    <lineage>
        <taxon>Bacteria</taxon>
        <taxon>Pseudomonadati</taxon>
        <taxon>Thermomicrobiota</taxon>
        <taxon>Thermomicrobia</taxon>
        <taxon>Sphaerobacterales</taxon>
        <taxon>Sphaerobacterineae</taxon>
        <taxon>Sphaerobacteraceae</taxon>
        <taxon>Nitrolancea</taxon>
    </lineage>
</organism>
<dbReference type="Pfam" id="PF05960">
    <property type="entry name" value="DUF885"/>
    <property type="match status" value="1"/>
</dbReference>
<dbReference type="InterPro" id="IPR010281">
    <property type="entry name" value="DUF885"/>
</dbReference>
<evidence type="ECO:0000313" key="1">
    <source>
        <dbReference type="EMBL" id="CCF82725.1"/>
    </source>
</evidence>
<proteinExistence type="predicted"/>
<protein>
    <recommendedName>
        <fullName evidence="3">DUF885 domain-containing protein</fullName>
    </recommendedName>
</protein>
<reference evidence="1 2" key="1">
    <citation type="journal article" date="2012" name="ISME J.">
        <title>Nitrification expanded: discovery, physiology and genomics of a nitrite-oxidizing bacterium from the phylum Chloroflexi.</title>
        <authorList>
            <person name="Sorokin D.Y."/>
            <person name="Lucker S."/>
            <person name="Vejmelkova D."/>
            <person name="Kostrikina N.A."/>
            <person name="Kleerebezem R."/>
            <person name="Rijpstra W.I."/>
            <person name="Damste J.S."/>
            <person name="Le Paslier D."/>
            <person name="Muyzer G."/>
            <person name="Wagner M."/>
            <person name="van Loosdrecht M.C."/>
            <person name="Daims H."/>
        </authorList>
    </citation>
    <scope>NUCLEOTIDE SEQUENCE [LARGE SCALE GENOMIC DNA]</scope>
    <source>
        <strain evidence="2">none</strain>
    </source>
</reference>
<sequence length="141" mass="16029">MEGWAHYTEQMMLDIGYGDGDPRLRLAQLKEALTRNCRYIAAIKMHTQGMTVEEATRLFQEKAFAEKAPARQEAVRGTFDPGYLNYTLGKLMILKLREDYRRQEGDAFSLLAFHDRLLGLGAPPVPLACRALLRENVEAIL</sequence>
<dbReference type="PANTHER" id="PTHR33361:SF15">
    <property type="entry name" value="DUF885 FAMILY LIPOPROTEIN"/>
    <property type="match status" value="1"/>
</dbReference>
<keyword evidence="2" id="KW-1185">Reference proteome</keyword>
<dbReference type="EMBL" id="CAGS01000057">
    <property type="protein sequence ID" value="CCF82725.1"/>
    <property type="molecule type" value="Genomic_DNA"/>
</dbReference>
<dbReference type="AlphaFoldDB" id="I4EDG3"/>
<dbReference type="PANTHER" id="PTHR33361">
    <property type="entry name" value="GLR0591 PROTEIN"/>
    <property type="match status" value="1"/>
</dbReference>
<evidence type="ECO:0000313" key="2">
    <source>
        <dbReference type="Proteomes" id="UP000004221"/>
    </source>
</evidence>